<comment type="caution">
    <text evidence="2">The sequence shown here is derived from an EMBL/GenBank/DDBJ whole genome shotgun (WGS) entry which is preliminary data.</text>
</comment>
<reference evidence="2 3" key="1">
    <citation type="journal article" date="2015" name="Genome Announc.">
        <title>Expanding the biotechnology potential of lactobacilli through comparative genomics of 213 strains and associated genera.</title>
        <authorList>
            <person name="Sun Z."/>
            <person name="Harris H.M."/>
            <person name="McCann A."/>
            <person name="Guo C."/>
            <person name="Argimon S."/>
            <person name="Zhang W."/>
            <person name="Yang X."/>
            <person name="Jeffery I.B."/>
            <person name="Cooney J.C."/>
            <person name="Kagawa T.F."/>
            <person name="Liu W."/>
            <person name="Song Y."/>
            <person name="Salvetti E."/>
            <person name="Wrobel A."/>
            <person name="Rasinkangas P."/>
            <person name="Parkhill J."/>
            <person name="Rea M.C."/>
            <person name="O'Sullivan O."/>
            <person name="Ritari J."/>
            <person name="Douillard F.P."/>
            <person name="Paul Ross R."/>
            <person name="Yang R."/>
            <person name="Briner A.E."/>
            <person name="Felis G.E."/>
            <person name="de Vos W.M."/>
            <person name="Barrangou R."/>
            <person name="Klaenhammer T.R."/>
            <person name="Caufield P.W."/>
            <person name="Cui Y."/>
            <person name="Zhang H."/>
            <person name="O'Toole P.W."/>
        </authorList>
    </citation>
    <scope>NUCLEOTIDE SEQUENCE [LARGE SCALE GENOMIC DNA]</scope>
    <source>
        <strain evidence="2 3">DSM 24301</strain>
    </source>
</reference>
<dbReference type="Pfam" id="PF13456">
    <property type="entry name" value="RVT_3"/>
    <property type="match status" value="1"/>
</dbReference>
<accession>A0A0R2MX66</accession>
<dbReference type="SUPFAM" id="SSF53098">
    <property type="entry name" value="Ribonuclease H-like"/>
    <property type="match status" value="1"/>
</dbReference>
<dbReference type="InterPro" id="IPR012337">
    <property type="entry name" value="RNaseH-like_sf"/>
</dbReference>
<dbReference type="STRING" id="1293598.IV56_GL001363"/>
<dbReference type="GO" id="GO:0004523">
    <property type="term" value="F:RNA-DNA hybrid ribonuclease activity"/>
    <property type="evidence" value="ECO:0007669"/>
    <property type="project" value="InterPro"/>
</dbReference>
<gene>
    <name evidence="2" type="ORF">IV56_GL001363</name>
</gene>
<name>A0A0R2MX66_9LACO</name>
<dbReference type="Gene3D" id="3.30.420.10">
    <property type="entry name" value="Ribonuclease H-like superfamily/Ribonuclease H"/>
    <property type="match status" value="1"/>
</dbReference>
<protein>
    <submittedName>
        <fullName evidence="2">Ribonuclease HI</fullName>
    </submittedName>
</protein>
<keyword evidence="3" id="KW-1185">Reference proteome</keyword>
<dbReference type="EMBL" id="JQCE01000005">
    <property type="protein sequence ID" value="KRO18232.1"/>
    <property type="molecule type" value="Genomic_DNA"/>
</dbReference>
<evidence type="ECO:0000313" key="3">
    <source>
        <dbReference type="Proteomes" id="UP000050969"/>
    </source>
</evidence>
<dbReference type="AlphaFoldDB" id="A0A0R2MX66"/>
<dbReference type="CDD" id="cd09279">
    <property type="entry name" value="RNase_HI_like"/>
    <property type="match status" value="1"/>
</dbReference>
<dbReference type="GO" id="GO:0003676">
    <property type="term" value="F:nucleic acid binding"/>
    <property type="evidence" value="ECO:0007669"/>
    <property type="project" value="InterPro"/>
</dbReference>
<dbReference type="InterPro" id="IPR002156">
    <property type="entry name" value="RNaseH_domain"/>
</dbReference>
<dbReference type="RefSeq" id="WP_054776434.1">
    <property type="nucleotide sequence ID" value="NZ_BBBX01000001.1"/>
</dbReference>
<feature type="domain" description="RNase H type-1" evidence="1">
    <location>
        <begin position="1"/>
        <end position="130"/>
    </location>
</feature>
<dbReference type="OrthoDB" id="7845843at2"/>
<proteinExistence type="predicted"/>
<evidence type="ECO:0000313" key="2">
    <source>
        <dbReference type="EMBL" id="KRO18232.1"/>
    </source>
</evidence>
<evidence type="ECO:0000259" key="1">
    <source>
        <dbReference type="PROSITE" id="PS50879"/>
    </source>
</evidence>
<dbReference type="PROSITE" id="PS50879">
    <property type="entry name" value="RNASE_H_1"/>
    <property type="match status" value="1"/>
</dbReference>
<dbReference type="PATRIC" id="fig|1293598.4.peg.1427"/>
<dbReference type="InterPro" id="IPR036397">
    <property type="entry name" value="RNaseH_sf"/>
</dbReference>
<organism evidence="2 3">
    <name type="scientific">Lacticaseibacillus saniviri JCM 17471 = DSM 24301</name>
    <dbReference type="NCBI Taxonomy" id="1293598"/>
    <lineage>
        <taxon>Bacteria</taxon>
        <taxon>Bacillati</taxon>
        <taxon>Bacillota</taxon>
        <taxon>Bacilli</taxon>
        <taxon>Lactobacillales</taxon>
        <taxon>Lactobacillaceae</taxon>
        <taxon>Lacticaseibacillus</taxon>
    </lineage>
</organism>
<sequence length="131" mass="14424">MLKLYTDAATKGNTGIGGVGVLIVNDHDQVQLHLPLPAMTNHEAEFHAALAGFDYLLAHQLNTGLVSYATDSKLVLDALDKRYAKHYPALLAALLERTDQFPNLITQWVPDRVNQGAHQLAQQGLREAEQQ</sequence>
<dbReference type="Proteomes" id="UP000050969">
    <property type="component" value="Unassembled WGS sequence"/>
</dbReference>